<dbReference type="InterPro" id="IPR027417">
    <property type="entry name" value="P-loop_NTPase"/>
</dbReference>
<proteinExistence type="predicted"/>
<name>A0ABV5AFS8_9BACL</name>
<sequence>MDLDLENHSFSETLLEQAMNTDIRFEVQMVDNDLETAFNAYLAGVSTDDSPTAWKMFHLAAVATQSRMSPTFESLLVMDHISGFTPLPHQVQTAERVLKELRGRAILADEVGLGKTIEAGLILKEYMLRGLVKKALILVPASLVLQWTRELNEKFQLSATAQRNEWTWEQYDVVVASLDTAKRPPHREAVLAQPWDMVIIDEAHKLKNHRTKNWQMANAIPNKYLLLLTATPMQNQLQELHTLVTLLKPGHLGSVSQFSTNHVASRRTPRDAERLRETMGDIMIRNRRQDGATSLPPRQVEVVELELNAQERRFYDGIQSLLRDEYESRKSQRVSMLPLLTLQREICSSPYAAMISLEKMQKKSTSQSRQIQLAELIQLGSSISEYTKIGKVLELIDEIDDKCIVFTEYRATQDFIMYMLKKKGVSAVPFRGGFKRGKKDWMKDLFSKKAQVLVATESGGEGINLQFCNNMINFDLPWNPMRLEQRIGRIHRLGQTQTCYVYNLATRETIEEHIVKLLHEKIRMFESVIGELDYIVSDKRLANWDKELFEATMTSTDAVDLASKLNQMKEQYLQ</sequence>
<evidence type="ECO:0000259" key="5">
    <source>
        <dbReference type="PROSITE" id="PS51192"/>
    </source>
</evidence>
<dbReference type="InterPro" id="IPR049730">
    <property type="entry name" value="SNF2/RAD54-like_C"/>
</dbReference>
<dbReference type="PANTHER" id="PTHR10799">
    <property type="entry name" value="SNF2/RAD54 HELICASE FAMILY"/>
    <property type="match status" value="1"/>
</dbReference>
<keyword evidence="3" id="KW-0347">Helicase</keyword>
<keyword evidence="4" id="KW-0067">ATP-binding</keyword>
<dbReference type="InterPro" id="IPR000330">
    <property type="entry name" value="SNF2_N"/>
</dbReference>
<protein>
    <submittedName>
        <fullName evidence="7">SNF2-related protein</fullName>
    </submittedName>
</protein>
<gene>
    <name evidence="7" type="ORF">KKP3000_004632</name>
</gene>
<accession>A0ABV5AFS8</accession>
<evidence type="ECO:0000256" key="4">
    <source>
        <dbReference type="ARBA" id="ARBA00022840"/>
    </source>
</evidence>
<reference evidence="7 8" key="1">
    <citation type="journal article" date="2024" name="Int. J. Mol. Sci.">
        <title>Exploration of Alicyclobacillus spp. Genome in Search of Antibiotic Resistance.</title>
        <authorList>
            <person name="Bucka-Kolendo J."/>
            <person name="Kiousi D.E."/>
            <person name="Dekowska A."/>
            <person name="Mikolajczuk-Szczyrba A."/>
            <person name="Karadedos D.M."/>
            <person name="Michael P."/>
            <person name="Galanis A."/>
            <person name="Sokolowska B."/>
        </authorList>
    </citation>
    <scope>NUCLEOTIDE SEQUENCE [LARGE SCALE GENOMIC DNA]</scope>
    <source>
        <strain evidence="7 8">KKP 3000</strain>
    </source>
</reference>
<dbReference type="Pfam" id="PF00176">
    <property type="entry name" value="SNF2-rel_dom"/>
    <property type="match status" value="1"/>
</dbReference>
<dbReference type="Proteomes" id="UP001579974">
    <property type="component" value="Unassembled WGS sequence"/>
</dbReference>
<keyword evidence="2" id="KW-0378">Hydrolase</keyword>
<keyword evidence="1" id="KW-0547">Nucleotide-binding</keyword>
<feature type="domain" description="Helicase C-terminal" evidence="6">
    <location>
        <begin position="391"/>
        <end position="540"/>
    </location>
</feature>
<evidence type="ECO:0000256" key="1">
    <source>
        <dbReference type="ARBA" id="ARBA00022741"/>
    </source>
</evidence>
<dbReference type="Gene3D" id="3.40.50.300">
    <property type="entry name" value="P-loop containing nucleotide triphosphate hydrolases"/>
    <property type="match status" value="1"/>
</dbReference>
<evidence type="ECO:0000259" key="6">
    <source>
        <dbReference type="PROSITE" id="PS51194"/>
    </source>
</evidence>
<dbReference type="SMART" id="SM00490">
    <property type="entry name" value="HELICc"/>
    <property type="match status" value="1"/>
</dbReference>
<dbReference type="InterPro" id="IPR057342">
    <property type="entry name" value="DEXDc_RapA"/>
</dbReference>
<dbReference type="PROSITE" id="PS51192">
    <property type="entry name" value="HELICASE_ATP_BIND_1"/>
    <property type="match status" value="1"/>
</dbReference>
<organism evidence="7 8">
    <name type="scientific">Alicyclobacillus fastidiosus</name>
    <dbReference type="NCBI Taxonomy" id="392011"/>
    <lineage>
        <taxon>Bacteria</taxon>
        <taxon>Bacillati</taxon>
        <taxon>Bacillota</taxon>
        <taxon>Bacilli</taxon>
        <taxon>Bacillales</taxon>
        <taxon>Alicyclobacillaceae</taxon>
        <taxon>Alicyclobacillus</taxon>
    </lineage>
</organism>
<evidence type="ECO:0000313" key="8">
    <source>
        <dbReference type="Proteomes" id="UP001579974"/>
    </source>
</evidence>
<dbReference type="InterPro" id="IPR014001">
    <property type="entry name" value="Helicase_ATP-bd"/>
</dbReference>
<dbReference type="EMBL" id="JBDXSU010000009">
    <property type="protein sequence ID" value="MFB5191128.1"/>
    <property type="molecule type" value="Genomic_DNA"/>
</dbReference>
<evidence type="ECO:0000313" key="7">
    <source>
        <dbReference type="EMBL" id="MFB5191128.1"/>
    </source>
</evidence>
<dbReference type="RefSeq" id="WP_275476585.1">
    <property type="nucleotide sequence ID" value="NZ_CP162940.1"/>
</dbReference>
<dbReference type="SUPFAM" id="SSF52540">
    <property type="entry name" value="P-loop containing nucleoside triphosphate hydrolases"/>
    <property type="match status" value="2"/>
</dbReference>
<dbReference type="InterPro" id="IPR038718">
    <property type="entry name" value="SNF2-like_sf"/>
</dbReference>
<dbReference type="CDD" id="cd18011">
    <property type="entry name" value="DEXDc_RapA"/>
    <property type="match status" value="1"/>
</dbReference>
<dbReference type="Gene3D" id="3.40.50.10810">
    <property type="entry name" value="Tandem AAA-ATPase domain"/>
    <property type="match status" value="1"/>
</dbReference>
<comment type="caution">
    <text evidence="7">The sequence shown here is derived from an EMBL/GenBank/DDBJ whole genome shotgun (WGS) entry which is preliminary data.</text>
</comment>
<evidence type="ECO:0000256" key="3">
    <source>
        <dbReference type="ARBA" id="ARBA00022806"/>
    </source>
</evidence>
<keyword evidence="8" id="KW-1185">Reference proteome</keyword>
<dbReference type="CDD" id="cd18793">
    <property type="entry name" value="SF2_C_SNF"/>
    <property type="match status" value="1"/>
</dbReference>
<dbReference type="SMART" id="SM00487">
    <property type="entry name" value="DEXDc"/>
    <property type="match status" value="1"/>
</dbReference>
<evidence type="ECO:0000256" key="2">
    <source>
        <dbReference type="ARBA" id="ARBA00022801"/>
    </source>
</evidence>
<feature type="domain" description="Helicase ATP-binding" evidence="5">
    <location>
        <begin position="96"/>
        <end position="250"/>
    </location>
</feature>
<dbReference type="Pfam" id="PF00271">
    <property type="entry name" value="Helicase_C"/>
    <property type="match status" value="1"/>
</dbReference>
<dbReference type="InterPro" id="IPR001650">
    <property type="entry name" value="Helicase_C-like"/>
</dbReference>
<dbReference type="PROSITE" id="PS51194">
    <property type="entry name" value="HELICASE_CTER"/>
    <property type="match status" value="1"/>
</dbReference>